<evidence type="ECO:0000256" key="1">
    <source>
        <dbReference type="SAM" id="MobiDB-lite"/>
    </source>
</evidence>
<name>A0A8J1UCV0_OWEFU</name>
<gene>
    <name evidence="2" type="ORF">OFUS_LOCUS1254</name>
</gene>
<proteinExistence type="predicted"/>
<evidence type="ECO:0000313" key="2">
    <source>
        <dbReference type="EMBL" id="CAH1773688.1"/>
    </source>
</evidence>
<organism evidence="2 3">
    <name type="scientific">Owenia fusiformis</name>
    <name type="common">Polychaete worm</name>
    <dbReference type="NCBI Taxonomy" id="6347"/>
    <lineage>
        <taxon>Eukaryota</taxon>
        <taxon>Metazoa</taxon>
        <taxon>Spiralia</taxon>
        <taxon>Lophotrochozoa</taxon>
        <taxon>Annelida</taxon>
        <taxon>Polychaeta</taxon>
        <taxon>Sedentaria</taxon>
        <taxon>Canalipalpata</taxon>
        <taxon>Sabellida</taxon>
        <taxon>Oweniida</taxon>
        <taxon>Oweniidae</taxon>
        <taxon>Owenia</taxon>
    </lineage>
</organism>
<accession>A0A8J1UCV0</accession>
<reference evidence="2" key="1">
    <citation type="submission" date="2022-03" db="EMBL/GenBank/DDBJ databases">
        <authorList>
            <person name="Martin C."/>
        </authorList>
    </citation>
    <scope>NUCLEOTIDE SEQUENCE</scope>
</reference>
<dbReference type="AlphaFoldDB" id="A0A8J1UCV0"/>
<evidence type="ECO:0000313" key="3">
    <source>
        <dbReference type="Proteomes" id="UP000749559"/>
    </source>
</evidence>
<feature type="compositionally biased region" description="Polar residues" evidence="1">
    <location>
        <begin position="35"/>
        <end position="49"/>
    </location>
</feature>
<comment type="caution">
    <text evidence="2">The sequence shown here is derived from an EMBL/GenBank/DDBJ whole genome shotgun (WGS) entry which is preliminary data.</text>
</comment>
<dbReference type="OrthoDB" id="6054650at2759"/>
<dbReference type="EMBL" id="CAIIXF020000001">
    <property type="protein sequence ID" value="CAH1773688.1"/>
    <property type="molecule type" value="Genomic_DNA"/>
</dbReference>
<dbReference type="Proteomes" id="UP000749559">
    <property type="component" value="Unassembled WGS sequence"/>
</dbReference>
<keyword evidence="3" id="KW-1185">Reference proteome</keyword>
<dbReference type="Gene3D" id="3.30.460.90">
    <property type="match status" value="1"/>
</dbReference>
<feature type="region of interest" description="Disordered" evidence="1">
    <location>
        <begin position="33"/>
        <end position="53"/>
    </location>
</feature>
<protein>
    <submittedName>
        <fullName evidence="2">Uncharacterized protein</fullName>
    </submittedName>
</protein>
<sequence length="343" mass="39512">MLNCRGPWRNVGFTNFTPSRNEIPMFTGPYFSLPSGANQKPRNKSSNGSDIRGKDDIEYKRLSDFVSHVAQKVDIWRKYKEEDLIKHASDVEKIVQNICANLGKNNPAFKVVEIIKRGSFYERCKILQPNEFDFLPVLATTENDVEIVHDDFMDRGKERMNVKIKPGAANQLLTKSQLECTSKPRLYTYNEFMRTIREEITGKYYAQDQKYDTESERSTVQKIAGPECETDVCVSSHPHGPSTILKIAGPLCETKVDLCFCLERKIKGKPGRYVIVPNIVDRWRESTVEPSNCDKYTLNLQHQELFLCLKYIAHCVKRIASDVLVLLMMTATRCRPIRYHRTT</sequence>